<accession>A0A4Z1L3A6</accession>
<dbReference type="AlphaFoldDB" id="A0A4Z1L3A6"/>
<organism evidence="1 2">
    <name type="scientific">Botrytis porri</name>
    <dbReference type="NCBI Taxonomy" id="87229"/>
    <lineage>
        <taxon>Eukaryota</taxon>
        <taxon>Fungi</taxon>
        <taxon>Dikarya</taxon>
        <taxon>Ascomycota</taxon>
        <taxon>Pezizomycotina</taxon>
        <taxon>Leotiomycetes</taxon>
        <taxon>Helotiales</taxon>
        <taxon>Sclerotiniaceae</taxon>
        <taxon>Botrytis</taxon>
    </lineage>
</organism>
<sequence>MPIDVQQNVLSVKNHHVEGFPLVQKSPKNIHLGIIYFSIMPKFGQVLRSGFVVIKIAVSLGYCATTILTTFDISENGIYDCTTNNGPKTLKIGSQIQFSYGYMRQVLKDTFSENVGLQ</sequence>
<comment type="caution">
    <text evidence="1">The sequence shown here is derived from an EMBL/GenBank/DDBJ whole genome shotgun (WGS) entry which is preliminary data.</text>
</comment>
<protein>
    <submittedName>
        <fullName evidence="1">Uncharacterized protein</fullName>
    </submittedName>
</protein>
<evidence type="ECO:0000313" key="1">
    <source>
        <dbReference type="EMBL" id="TGO91206.1"/>
    </source>
</evidence>
<dbReference type="EMBL" id="PQXO01000035">
    <property type="protein sequence ID" value="TGO91206.1"/>
    <property type="molecule type" value="Genomic_DNA"/>
</dbReference>
<proteinExistence type="predicted"/>
<keyword evidence="2" id="KW-1185">Reference proteome</keyword>
<reference evidence="1 2" key="1">
    <citation type="submission" date="2017-12" db="EMBL/GenBank/DDBJ databases">
        <title>Comparative genomics of Botrytis spp.</title>
        <authorList>
            <person name="Valero-Jimenez C.A."/>
            <person name="Tapia P."/>
            <person name="Veloso J."/>
            <person name="Silva-Moreno E."/>
            <person name="Staats M."/>
            <person name="Valdes J.H."/>
            <person name="Van Kan J.A.L."/>
        </authorList>
    </citation>
    <scope>NUCLEOTIDE SEQUENCE [LARGE SCALE GENOMIC DNA]</scope>
    <source>
        <strain evidence="1 2">MUCL3349</strain>
    </source>
</reference>
<evidence type="ECO:0000313" key="2">
    <source>
        <dbReference type="Proteomes" id="UP000297280"/>
    </source>
</evidence>
<dbReference type="Proteomes" id="UP000297280">
    <property type="component" value="Unassembled WGS sequence"/>
</dbReference>
<name>A0A4Z1L3A6_9HELO</name>
<gene>
    <name evidence="1" type="ORF">BPOR_0035g00070</name>
</gene>